<dbReference type="InterPro" id="IPR027417">
    <property type="entry name" value="P-loop_NTPase"/>
</dbReference>
<feature type="compositionally biased region" description="Low complexity" evidence="3">
    <location>
        <begin position="251"/>
        <end position="260"/>
    </location>
</feature>
<dbReference type="InterPro" id="IPR024156">
    <property type="entry name" value="Small_GTPase_ARF"/>
</dbReference>
<feature type="compositionally biased region" description="Acidic residues" evidence="3">
    <location>
        <begin position="408"/>
        <end position="423"/>
    </location>
</feature>
<dbReference type="Pfam" id="PF00025">
    <property type="entry name" value="Arf"/>
    <property type="match status" value="1"/>
</dbReference>
<feature type="region of interest" description="Disordered" evidence="3">
    <location>
        <begin position="229"/>
        <end position="287"/>
    </location>
</feature>
<proteinExistence type="predicted"/>
<dbReference type="PANTHER" id="PTHR45909">
    <property type="entry name" value="ADP-RIBOSYLATION FACTOR-RELATED PROTEIN 1"/>
    <property type="match status" value="1"/>
</dbReference>
<evidence type="ECO:0000313" key="4">
    <source>
        <dbReference type="EMBL" id="KAJ4461554.1"/>
    </source>
</evidence>
<organism evidence="4 5">
    <name type="scientific">Paratrimastix pyriformis</name>
    <dbReference type="NCBI Taxonomy" id="342808"/>
    <lineage>
        <taxon>Eukaryota</taxon>
        <taxon>Metamonada</taxon>
        <taxon>Preaxostyla</taxon>
        <taxon>Paratrimastigidae</taxon>
        <taxon>Paratrimastix</taxon>
    </lineage>
</organism>
<gene>
    <name evidence="4" type="ORF">PAPYR_2147</name>
</gene>
<dbReference type="Gene3D" id="3.40.50.300">
    <property type="entry name" value="P-loop containing nucleotide triphosphate hydrolases"/>
    <property type="match status" value="1"/>
</dbReference>
<evidence type="ECO:0000256" key="1">
    <source>
        <dbReference type="ARBA" id="ARBA00022741"/>
    </source>
</evidence>
<dbReference type="Proteomes" id="UP001141327">
    <property type="component" value="Unassembled WGS sequence"/>
</dbReference>
<dbReference type="SUPFAM" id="SSF52540">
    <property type="entry name" value="P-loop containing nucleoside triphosphate hydrolases"/>
    <property type="match status" value="1"/>
</dbReference>
<evidence type="ECO:0000313" key="5">
    <source>
        <dbReference type="Proteomes" id="UP001141327"/>
    </source>
</evidence>
<reference evidence="4" key="1">
    <citation type="journal article" date="2022" name="bioRxiv">
        <title>Genomics of Preaxostyla Flagellates Illuminates Evolutionary Transitions and the Path Towards Mitochondrial Loss.</title>
        <authorList>
            <person name="Novak L.V.F."/>
            <person name="Treitli S.C."/>
            <person name="Pyrih J."/>
            <person name="Halakuc P."/>
            <person name="Pipaliya S.V."/>
            <person name="Vacek V."/>
            <person name="Brzon O."/>
            <person name="Soukal P."/>
            <person name="Eme L."/>
            <person name="Dacks J.B."/>
            <person name="Karnkowska A."/>
            <person name="Elias M."/>
            <person name="Hampl V."/>
        </authorList>
    </citation>
    <scope>NUCLEOTIDE SEQUENCE</scope>
    <source>
        <strain evidence="4">RCP-MX</strain>
    </source>
</reference>
<feature type="compositionally biased region" description="Low complexity" evidence="3">
    <location>
        <begin position="376"/>
        <end position="388"/>
    </location>
</feature>
<evidence type="ECO:0000256" key="3">
    <source>
        <dbReference type="SAM" id="MobiDB-lite"/>
    </source>
</evidence>
<protein>
    <submittedName>
        <fullName evidence="4">ADP-ribosylation factor-related protein 1</fullName>
    </submittedName>
</protein>
<dbReference type="PANTHER" id="PTHR45909:SF1">
    <property type="entry name" value="ADP-RIBOSYLATION FACTOR-RELATED PROTEIN 1"/>
    <property type="match status" value="1"/>
</dbReference>
<accession>A0ABQ8UW22</accession>
<dbReference type="PROSITE" id="PS51417">
    <property type="entry name" value="ARF"/>
    <property type="match status" value="1"/>
</dbReference>
<feature type="compositionally biased region" description="Polar residues" evidence="3">
    <location>
        <begin position="425"/>
        <end position="435"/>
    </location>
</feature>
<keyword evidence="2" id="KW-0342">GTP-binding</keyword>
<dbReference type="EMBL" id="JAPMOS010000007">
    <property type="protein sequence ID" value="KAJ4461554.1"/>
    <property type="molecule type" value="Genomic_DNA"/>
</dbReference>
<name>A0ABQ8UW22_9EUKA</name>
<keyword evidence="1" id="KW-0547">Nucleotide-binding</keyword>
<feature type="compositionally biased region" description="Pro residues" evidence="3">
    <location>
        <begin position="261"/>
        <end position="281"/>
    </location>
</feature>
<feature type="region of interest" description="Disordered" evidence="3">
    <location>
        <begin position="336"/>
        <end position="435"/>
    </location>
</feature>
<feature type="region of interest" description="Disordered" evidence="3">
    <location>
        <begin position="138"/>
        <end position="160"/>
    </location>
</feature>
<feature type="compositionally biased region" description="Pro residues" evidence="3">
    <location>
        <begin position="359"/>
        <end position="375"/>
    </location>
</feature>
<feature type="compositionally biased region" description="Low complexity" evidence="3">
    <location>
        <begin position="140"/>
        <end position="152"/>
    </location>
</feature>
<comment type="caution">
    <text evidence="4">The sequence shown here is derived from an EMBL/GenBank/DDBJ whole genome shotgun (WGS) entry which is preliminary data.</text>
</comment>
<keyword evidence="5" id="KW-1185">Reference proteome</keyword>
<sequence>MYGLVSGLLRIAWKRFCSPEEFNVLLVGPGGVGKTHILEKAKELYAPQQNISPKDAIPLPMFRPSLIVPTRGLNTSKIVADRARITFWDLGGDPSLRSIWASYFPTAHAVIYVFDGSSEANFAEAKAALHGLLRTVPGQSEPSTESFSTGSPSPTPGNNPIPILLLANKRDLRPFASAAQFMELFELPSSLPIHIEFAGGTDDLLSLPPPESGGPRLKSHIPKRLRKIAKGSGGGKPAVAAVADKKKFDSPAAPRTLPRAFLPPPPPPSAPGTHLPPPSPSTAPANTVKRGAECHPLHPIPLSSPRGPAASTTPVLLFPMPPTLDPAAEGETAPLLLGIDPDRLPPAAPDVELPQPLAVSPPPPPPPPLVMPPPGGAAHARAAAAAAPSGDVDLLAAVRAGTLMGGAEEPEQELEEEEQEEQELGSQPHTRGTGN</sequence>
<dbReference type="InterPro" id="IPR006689">
    <property type="entry name" value="Small_GTPase_ARF/SAR"/>
</dbReference>
<dbReference type="PRINTS" id="PR00449">
    <property type="entry name" value="RASTRNSFRMNG"/>
</dbReference>
<evidence type="ECO:0000256" key="2">
    <source>
        <dbReference type="ARBA" id="ARBA00023134"/>
    </source>
</evidence>